<accession>A0A1A2SRJ6</accession>
<dbReference type="RefSeq" id="WP_067828078.1">
    <property type="nucleotide sequence ID" value="NZ_LZJV01000019.1"/>
</dbReference>
<feature type="transmembrane region" description="Helical" evidence="1">
    <location>
        <begin position="147"/>
        <end position="164"/>
    </location>
</feature>
<keyword evidence="1" id="KW-0812">Transmembrane</keyword>
<evidence type="ECO:0000313" key="2">
    <source>
        <dbReference type="EMBL" id="OBH66387.1"/>
    </source>
</evidence>
<dbReference type="Proteomes" id="UP000092389">
    <property type="component" value="Unassembled WGS sequence"/>
</dbReference>
<name>A0A1A2TV35_MYCNT</name>
<feature type="transmembrane region" description="Helical" evidence="1">
    <location>
        <begin position="80"/>
        <end position="101"/>
    </location>
</feature>
<evidence type="ECO:0008006" key="4">
    <source>
        <dbReference type="Google" id="ProtNLM"/>
    </source>
</evidence>
<protein>
    <recommendedName>
        <fullName evidence="4">Gap protein</fullName>
    </recommendedName>
</protein>
<keyword evidence="1" id="KW-0472">Membrane</keyword>
<evidence type="ECO:0000256" key="1">
    <source>
        <dbReference type="SAM" id="Phobius"/>
    </source>
</evidence>
<gene>
    <name evidence="2" type="ORF">A5683_10885</name>
</gene>
<organism evidence="2 3">
    <name type="scientific">Mycobacterium mantenii</name>
    <dbReference type="NCBI Taxonomy" id="560555"/>
    <lineage>
        <taxon>Bacteria</taxon>
        <taxon>Bacillati</taxon>
        <taxon>Actinomycetota</taxon>
        <taxon>Actinomycetes</taxon>
        <taxon>Mycobacteriales</taxon>
        <taxon>Mycobacteriaceae</taxon>
        <taxon>Mycobacterium</taxon>
        <taxon>Mycobacterium avium complex (MAC)</taxon>
    </lineage>
</organism>
<evidence type="ECO:0000313" key="3">
    <source>
        <dbReference type="Proteomes" id="UP000092389"/>
    </source>
</evidence>
<sequence>MWSSVPVVALLTALDPLRFGFILLIISRSRPAQNLFVYWIGCLITTGSYLLVPLLVLHFTPEFSHLAHDLATPRSEASASVRYFQIGLGLFALSMAALMTARSSARQRAQLPRANGGTSVMVLDRGNDAPADKGSAIRRLPGRARDAWEGGSLWVAFVVGLISGPPPSPFLFVLTTIATSGAAIGMQVSAAIAFVVGMLAVVEIILVSYLVMPAKTQAVLRVVHDWVRPRTRLIVVAIFVVVGVMLVAKGMGTF</sequence>
<accession>A0A1A2TV35</accession>
<feature type="transmembrane region" description="Helical" evidence="1">
    <location>
        <begin position="184"/>
        <end position="212"/>
    </location>
</feature>
<feature type="transmembrane region" description="Helical" evidence="1">
    <location>
        <begin position="6"/>
        <end position="26"/>
    </location>
</feature>
<feature type="transmembrane region" description="Helical" evidence="1">
    <location>
        <begin position="233"/>
        <end position="252"/>
    </location>
</feature>
<dbReference type="OrthoDB" id="4627516at2"/>
<dbReference type="InterPro" id="IPR021315">
    <property type="entry name" value="Gap/Sap"/>
</dbReference>
<dbReference type="AlphaFoldDB" id="A0A1A2TV35"/>
<comment type="caution">
    <text evidence="2">The sequence shown here is derived from an EMBL/GenBank/DDBJ whole genome shotgun (WGS) entry which is preliminary data.</text>
</comment>
<keyword evidence="1" id="KW-1133">Transmembrane helix</keyword>
<dbReference type="EMBL" id="LZJU01000201">
    <property type="protein sequence ID" value="OBH66387.1"/>
    <property type="molecule type" value="Genomic_DNA"/>
</dbReference>
<reference evidence="2 3" key="1">
    <citation type="submission" date="2016-06" db="EMBL/GenBank/DDBJ databases">
        <authorList>
            <person name="Kjaerup R.B."/>
            <person name="Dalgaard T.S."/>
            <person name="Juul-Madsen H.R."/>
        </authorList>
    </citation>
    <scope>NUCLEOTIDE SEQUENCE [LARGE SCALE GENOMIC DNA]</scope>
    <source>
        <strain evidence="2 3">E152</strain>
    </source>
</reference>
<feature type="transmembrane region" description="Helical" evidence="1">
    <location>
        <begin position="38"/>
        <end position="60"/>
    </location>
</feature>
<proteinExistence type="predicted"/>
<dbReference type="Pfam" id="PF11139">
    <property type="entry name" value="SfLAP"/>
    <property type="match status" value="1"/>
</dbReference>